<dbReference type="Proteomes" id="UP001148662">
    <property type="component" value="Unassembled WGS sequence"/>
</dbReference>
<protein>
    <submittedName>
        <fullName evidence="1">Uncharacterized protein</fullName>
    </submittedName>
</protein>
<proteinExistence type="predicted"/>
<evidence type="ECO:0000313" key="2">
    <source>
        <dbReference type="Proteomes" id="UP001148662"/>
    </source>
</evidence>
<comment type="caution">
    <text evidence="1">The sequence shown here is derived from an EMBL/GenBank/DDBJ whole genome shotgun (WGS) entry which is preliminary data.</text>
</comment>
<gene>
    <name evidence="1" type="ORF">NM688_g4332</name>
</gene>
<keyword evidence="2" id="KW-1185">Reference proteome</keyword>
<evidence type="ECO:0000313" key="1">
    <source>
        <dbReference type="EMBL" id="KAJ3552100.1"/>
    </source>
</evidence>
<reference evidence="1" key="1">
    <citation type="submission" date="2022-07" db="EMBL/GenBank/DDBJ databases">
        <title>Genome Sequence of Phlebia brevispora.</title>
        <authorList>
            <person name="Buettner E."/>
        </authorList>
    </citation>
    <scope>NUCLEOTIDE SEQUENCE</scope>
    <source>
        <strain evidence="1">MPL23</strain>
    </source>
</reference>
<accession>A0ACC1T3L6</accession>
<name>A0ACC1T3L6_9APHY</name>
<sequence length="1139" mass="127572">MATALDEHEREPATSSLDDYLKSPIATLLESVEDESLERVSRCDMIQAYSLLSARIKNLSSALKNDDERTKAVQYLTENASKIFECLTRDIQRTFNPFNLTAERSEGSPSSPDETLLQDKLSGVRENSALAQHALVLVAEISAVPECSSLLNDDSATDILSSIVSLIITPCIPTPGEKKIRSLAIWALSCLRFSAATFEEHGIELLKSLASLVSDTEENELIVGDAFKVLHNLLVQHPIQCLPKSLDFLAPVLRCLIAPAVFLRKRAAYVLIGYAHALLAHKEAVSESVLPVRDILSTRIGEFVESQASLHRKATIPHAADQEAPTQTLIGLIHAEIPQDGKSRPGPNVGWAFAVLHALVVLSDGQVFMRPDFVRFVAKAVHPCFTNEWAPLHSLHAGVWRALVWAYTRIAHLDDSEDARRNRPTPMHERSLRDAVFETVKQLPDHNVGSSLVYTLMGPKPAPTASEADADPASLQAAEDDVSRAMTVLRELICSEQRNQRVEGIILLTICTTTYEDTDQPKSIFPQWDPQNVLSETMWNLDVVDDDQECVKRLTQRMTDFPSGAVRPFSDGELVKYWSCLVDIWDEAVREGLQVDSRKTLRPMGRLMRSWQGLIRAQAKSSASQYHKKVAERIGKVIVAYLDWKPCCARIRGSFGGCITTTRLQAIHQLVRSAKDVLSPEFMELVAPVVLDAITDVDIKLENMELKALWIDVCSFLCAHGGASCFLQQGDLKVKRKKWTHLAELWLAEEHPKPQGSVLPFIAVPFSWVMTQVESTCCVDLFECIVKGMKKNDPRRNKTLERLCGYIQDPSPIFTSQVLLILINYFTLNENDIFPTKFVARVNDYLCKYPPLHNDLYHGQEIVRIISGILLKCSNKSSMHIVPLLKQINAGVCKWLVDDYRRTDKQQFQDIFIPFYCNAVSALRSIPFEVEDLRFFDDLLAAPFARREDERAYHALGTYWAKIEDEWRQRTGGANPPPGVEKWVSKYHYAYKTKRPFFLDDSSASSQSDASMATVPDSQPPIEDEPADNQGQEGNDNATPTPESRPEIASPKTPVPTRSSRDNRHGPLTTSPLLNKAQPSRPQQIAREPSILGKRQATDPGKAYYLLHEFTYAHTICVEPTNPRQRKRTATSKKAAKAA</sequence>
<organism evidence="1 2">
    <name type="scientific">Phlebia brevispora</name>
    <dbReference type="NCBI Taxonomy" id="194682"/>
    <lineage>
        <taxon>Eukaryota</taxon>
        <taxon>Fungi</taxon>
        <taxon>Dikarya</taxon>
        <taxon>Basidiomycota</taxon>
        <taxon>Agaricomycotina</taxon>
        <taxon>Agaricomycetes</taxon>
        <taxon>Polyporales</taxon>
        <taxon>Meruliaceae</taxon>
        <taxon>Phlebia</taxon>
    </lineage>
</organism>
<dbReference type="EMBL" id="JANHOG010000706">
    <property type="protein sequence ID" value="KAJ3552100.1"/>
    <property type="molecule type" value="Genomic_DNA"/>
</dbReference>